<dbReference type="Pfam" id="PF08524">
    <property type="entry name" value="rRNA_processing"/>
    <property type="match status" value="1"/>
</dbReference>
<feature type="region of interest" description="Disordered" evidence="3">
    <location>
        <begin position="1"/>
        <end position="30"/>
    </location>
</feature>
<accession>A0A1X2IIK7</accession>
<feature type="region of interest" description="Disordered" evidence="3">
    <location>
        <begin position="65"/>
        <end position="191"/>
    </location>
</feature>
<sequence length="207" mass="24349">MPPKQKPHNKKVKPLTSLERRAKKKKQELIHKATVKSQYYKTLAKEHAVDNTPDYVKDIFEKTIDENGDVIEYQSGATKRKQPKKDNEETVFDLDQESSSDDSDEDSDDDEANGRRSKKQKKDNKDTTKALKPNPFKAHLEEQRKRKQQTQEDRESRQKDKETKLAERKRYYQHRNKERGKMLAKNKNGQPNLATQMEILIGRIKKD</sequence>
<evidence type="ECO:0000313" key="4">
    <source>
        <dbReference type="EMBL" id="ORZ17148.1"/>
    </source>
</evidence>
<reference evidence="4 5" key="1">
    <citation type="submission" date="2016-07" db="EMBL/GenBank/DDBJ databases">
        <title>Pervasive Adenine N6-methylation of Active Genes in Fungi.</title>
        <authorList>
            <consortium name="DOE Joint Genome Institute"/>
            <person name="Mondo S.J."/>
            <person name="Dannebaum R.O."/>
            <person name="Kuo R.C."/>
            <person name="Labutti K."/>
            <person name="Haridas S."/>
            <person name="Kuo A."/>
            <person name="Salamov A."/>
            <person name="Ahrendt S.R."/>
            <person name="Lipzen A."/>
            <person name="Sullivan W."/>
            <person name="Andreopoulos W.B."/>
            <person name="Clum A."/>
            <person name="Lindquist E."/>
            <person name="Daum C."/>
            <person name="Ramamoorthy G.K."/>
            <person name="Gryganskyi A."/>
            <person name="Culley D."/>
            <person name="Magnuson J.K."/>
            <person name="James T.Y."/>
            <person name="O'Malley M.A."/>
            <person name="Stajich J.E."/>
            <person name="Spatafora J.W."/>
            <person name="Visel A."/>
            <person name="Grigoriev I.V."/>
        </authorList>
    </citation>
    <scope>NUCLEOTIDE SEQUENCE [LARGE SCALE GENOMIC DNA]</scope>
    <source>
        <strain evidence="4 5">NRRL 1336</strain>
    </source>
</reference>
<dbReference type="Proteomes" id="UP000193560">
    <property type="component" value="Unassembled WGS sequence"/>
</dbReference>
<dbReference type="STRING" id="90262.A0A1X2IIK7"/>
<evidence type="ECO:0000256" key="2">
    <source>
        <dbReference type="ARBA" id="ARBA00018780"/>
    </source>
</evidence>
<dbReference type="EMBL" id="MCGE01000010">
    <property type="protein sequence ID" value="ORZ17148.1"/>
    <property type="molecule type" value="Genomic_DNA"/>
</dbReference>
<comment type="caution">
    <text evidence="4">The sequence shown here is derived from an EMBL/GenBank/DDBJ whole genome shotgun (WGS) entry which is preliminary data.</text>
</comment>
<dbReference type="InterPro" id="IPR013730">
    <property type="entry name" value="Fyv7/TAP26"/>
</dbReference>
<dbReference type="AlphaFoldDB" id="A0A1X2IIK7"/>
<evidence type="ECO:0000256" key="1">
    <source>
        <dbReference type="ARBA" id="ARBA00006800"/>
    </source>
</evidence>
<name>A0A1X2IIK7_9FUNG</name>
<dbReference type="PANTHER" id="PTHR41805">
    <property type="entry name" value="EXPRESSED PROTEIN"/>
    <property type="match status" value="1"/>
</dbReference>
<feature type="compositionally biased region" description="Acidic residues" evidence="3">
    <location>
        <begin position="89"/>
        <end position="111"/>
    </location>
</feature>
<comment type="similarity">
    <text evidence="1">Belongs to the FYV7 family.</text>
</comment>
<gene>
    <name evidence="4" type="ORF">BCR42DRAFT_414009</name>
</gene>
<evidence type="ECO:0000256" key="3">
    <source>
        <dbReference type="SAM" id="MobiDB-lite"/>
    </source>
</evidence>
<organism evidence="4 5">
    <name type="scientific">Absidia repens</name>
    <dbReference type="NCBI Taxonomy" id="90262"/>
    <lineage>
        <taxon>Eukaryota</taxon>
        <taxon>Fungi</taxon>
        <taxon>Fungi incertae sedis</taxon>
        <taxon>Mucoromycota</taxon>
        <taxon>Mucoromycotina</taxon>
        <taxon>Mucoromycetes</taxon>
        <taxon>Mucorales</taxon>
        <taxon>Cunninghamellaceae</taxon>
        <taxon>Absidia</taxon>
    </lineage>
</organism>
<feature type="compositionally biased region" description="Basic and acidic residues" evidence="3">
    <location>
        <begin position="138"/>
        <end position="170"/>
    </location>
</feature>
<feature type="compositionally biased region" description="Basic residues" evidence="3">
    <location>
        <begin position="171"/>
        <end position="184"/>
    </location>
</feature>
<evidence type="ECO:0000313" key="5">
    <source>
        <dbReference type="Proteomes" id="UP000193560"/>
    </source>
</evidence>
<proteinExistence type="inferred from homology"/>
<dbReference type="OrthoDB" id="2135053at2759"/>
<protein>
    <recommendedName>
        <fullName evidence="2">rRNA-processing protein FYV7</fullName>
    </recommendedName>
</protein>
<keyword evidence="5" id="KW-1185">Reference proteome</keyword>
<dbReference type="PANTHER" id="PTHR41805:SF1">
    <property type="entry name" value="RRNA-PROCESSING PROTEIN FYV7"/>
    <property type="match status" value="1"/>
</dbReference>
<feature type="compositionally biased region" description="Basic residues" evidence="3">
    <location>
        <begin position="1"/>
        <end position="13"/>
    </location>
</feature>